<dbReference type="PANTHER" id="PTHR11689">
    <property type="entry name" value="CHLORIDE CHANNEL PROTEIN CLC FAMILY MEMBER"/>
    <property type="match status" value="1"/>
</dbReference>
<dbReference type="KEGG" id="cvn:111133379"/>
<sequence length="872" mass="96457">MPGGSSIDKDLGLKMTVHLDGMASASTADTNTTESTDTVSVPHPVNVTGKDTRHRNHGNRVKEEITVIGPESKFHVTPVSEEEHELNNRVPSRPTPELKFELDDEGDTLSNHNSITALLSSKFRDIQKRLKQYGIESPRFRKRLVSKWESLNYDVCENVLYIKEQEKYKSKKWVTLRWLSKWLVMFSIGIMTALLAATIHFVVEKLAHLKFDLIKHYFDDCAKNNCLYQPALMWMGINLVITVAGAALVTFLQPMAAGSGIPYIKSYLNGVKIPGLLTFRAFVAKTLGVVMSILGGLACGKEGPMAHSGSIIAAGLGRGRINFCNGKSISFYSAFRNDHEIRDFMAGGAASGVSSAFGAPIGGTLFSLEEAASFWNQDLTWRVFFSSMVACFATNFLISAINGDPTKLTDPGLVRFNAFKFDLKFDLIEIPVFIFMAVIGGLSGALFVVMNYKLTVFRKRYLNKNWIKIIEAGLVAMVSAAVAFGLMVGINDCTDKAPFDSHAVTAAVYCTDKKHNSLSTLFLTTPEGCLKALLHDPFESHGPVSLVAFVLIFFLLGVWTYGLSVSSGVFIPSLAIGAAWGRLVGIGVAHLMPENPNLGVNSSLIKQLDVGKFALIGAACQLGGILRTTISLTVIIVECTDDISFGLPIMIVLMISKWVGDFITTGLYDMNVEVMGIPTLPFECPPLCDDLRASDVMSHPLATFKTKEKVENIYRMLKEETFCGFPVIEDDPMAPGKGKLKGLILRNQLLVLLKKKIFCPEGQVPPRNITIKDFRDFYPVYLKVSEIDLSDEEKSYVMDLKPYYNPSPYTVEQKFSLPRVFNLFRGLGLRHLIVTDEKNMPMGMVTRKDLAKFRVGSKRGLVKIEQLKIEDK</sequence>
<feature type="transmembrane region" description="Helical" evidence="11">
    <location>
        <begin position="273"/>
        <end position="298"/>
    </location>
</feature>
<feature type="transmembrane region" description="Helical" evidence="11">
    <location>
        <begin position="649"/>
        <end position="668"/>
    </location>
</feature>
<feature type="transmembrane region" description="Helical" evidence="11">
    <location>
        <begin position="232"/>
        <end position="252"/>
    </location>
</feature>
<keyword evidence="6 11" id="KW-0406">Ion transport</keyword>
<dbReference type="GeneID" id="111133379"/>
<keyword evidence="9 11" id="KW-0868">Chloride</keyword>
<dbReference type="OrthoDB" id="428525at2759"/>
<evidence type="ECO:0000256" key="8">
    <source>
        <dbReference type="ARBA" id="ARBA00023136"/>
    </source>
</evidence>
<keyword evidence="3 11" id="KW-0812">Transmembrane</keyword>
<dbReference type="Pfam" id="PF00571">
    <property type="entry name" value="CBS"/>
    <property type="match status" value="1"/>
</dbReference>
<dbReference type="RefSeq" id="XP_022337429.1">
    <property type="nucleotide sequence ID" value="XM_022481721.1"/>
</dbReference>
<feature type="transmembrane region" description="Helical" evidence="11">
    <location>
        <begin position="613"/>
        <end position="637"/>
    </location>
</feature>
<dbReference type="InterPro" id="IPR014743">
    <property type="entry name" value="Cl-channel_core"/>
</dbReference>
<dbReference type="GO" id="GO:0005254">
    <property type="term" value="F:chloride channel activity"/>
    <property type="evidence" value="ECO:0007669"/>
    <property type="project" value="UniProtKB-UniRule"/>
</dbReference>
<dbReference type="Gene3D" id="1.10.3080.10">
    <property type="entry name" value="Clc chloride channel"/>
    <property type="match status" value="1"/>
</dbReference>
<feature type="compositionally biased region" description="Low complexity" evidence="12">
    <location>
        <begin position="25"/>
        <end position="38"/>
    </location>
</feature>
<comment type="subcellular location">
    <subcellularLocation>
        <location evidence="1 11">Membrane</location>
        <topology evidence="1 11">Multi-pass membrane protein</topology>
    </subcellularLocation>
</comment>
<dbReference type="InterPro" id="IPR046342">
    <property type="entry name" value="CBS_dom_sf"/>
</dbReference>
<keyword evidence="7 10" id="KW-0129">CBS domain</keyword>
<dbReference type="Pfam" id="PF00654">
    <property type="entry name" value="Voltage_CLC"/>
    <property type="match status" value="1"/>
</dbReference>
<dbReference type="PROSITE" id="PS51371">
    <property type="entry name" value="CBS"/>
    <property type="match status" value="2"/>
</dbReference>
<dbReference type="SUPFAM" id="SSF81340">
    <property type="entry name" value="Clc chloride channel"/>
    <property type="match status" value="1"/>
</dbReference>
<reference evidence="15" key="1">
    <citation type="submission" date="2025-08" db="UniProtKB">
        <authorList>
            <consortium name="RefSeq"/>
        </authorList>
    </citation>
    <scope>IDENTIFICATION</scope>
    <source>
        <tissue evidence="15">Whole sample</tissue>
    </source>
</reference>
<dbReference type="Proteomes" id="UP000694844">
    <property type="component" value="Chromosome 5"/>
</dbReference>
<evidence type="ECO:0000256" key="2">
    <source>
        <dbReference type="ARBA" id="ARBA00022448"/>
    </source>
</evidence>
<evidence type="ECO:0000256" key="4">
    <source>
        <dbReference type="ARBA" id="ARBA00022737"/>
    </source>
</evidence>
<feature type="region of interest" description="Disordered" evidence="12">
    <location>
        <begin position="25"/>
        <end position="58"/>
    </location>
</feature>
<dbReference type="CDD" id="cd04591">
    <property type="entry name" value="CBS_pair_voltage-gated_CLC_euk_bac"/>
    <property type="match status" value="1"/>
</dbReference>
<evidence type="ECO:0000313" key="15">
    <source>
        <dbReference type="RefSeq" id="XP_022337429.1"/>
    </source>
</evidence>
<evidence type="ECO:0000256" key="12">
    <source>
        <dbReference type="SAM" id="MobiDB-lite"/>
    </source>
</evidence>
<feature type="transmembrane region" description="Helical" evidence="11">
    <location>
        <begin position="430"/>
        <end position="449"/>
    </location>
</feature>
<organism evidence="14 15">
    <name type="scientific">Crassostrea virginica</name>
    <name type="common">Eastern oyster</name>
    <dbReference type="NCBI Taxonomy" id="6565"/>
    <lineage>
        <taxon>Eukaryota</taxon>
        <taxon>Metazoa</taxon>
        <taxon>Spiralia</taxon>
        <taxon>Lophotrochozoa</taxon>
        <taxon>Mollusca</taxon>
        <taxon>Bivalvia</taxon>
        <taxon>Autobranchia</taxon>
        <taxon>Pteriomorphia</taxon>
        <taxon>Ostreida</taxon>
        <taxon>Ostreoidea</taxon>
        <taxon>Ostreidae</taxon>
        <taxon>Crassostrea</taxon>
    </lineage>
</organism>
<feature type="domain" description="CBS" evidence="13">
    <location>
        <begin position="804"/>
        <end position="864"/>
    </location>
</feature>
<evidence type="ECO:0000256" key="1">
    <source>
        <dbReference type="ARBA" id="ARBA00004141"/>
    </source>
</evidence>
<accession>A0A8B8ECM7</accession>
<keyword evidence="5 11" id="KW-1133">Transmembrane helix</keyword>
<feature type="transmembrane region" description="Helical" evidence="11">
    <location>
        <begin position="379"/>
        <end position="401"/>
    </location>
</feature>
<feature type="transmembrane region" description="Helical" evidence="11">
    <location>
        <begin position="469"/>
        <end position="490"/>
    </location>
</feature>
<protein>
    <recommendedName>
        <fullName evidence="11">Chloride channel protein</fullName>
    </recommendedName>
</protein>
<dbReference type="SMART" id="SM00116">
    <property type="entry name" value="CBS"/>
    <property type="match status" value="2"/>
</dbReference>
<keyword evidence="2 11" id="KW-0813">Transport</keyword>
<keyword evidence="8 11" id="KW-0472">Membrane</keyword>
<evidence type="ECO:0000256" key="9">
    <source>
        <dbReference type="ARBA" id="ARBA00023214"/>
    </source>
</evidence>
<evidence type="ECO:0000256" key="11">
    <source>
        <dbReference type="RuleBase" id="RU361221"/>
    </source>
</evidence>
<comment type="similarity">
    <text evidence="11">Belongs to the chloride channel (TC 2.A.49) family.</text>
</comment>
<feature type="transmembrane region" description="Helical" evidence="11">
    <location>
        <begin position="544"/>
        <end position="562"/>
    </location>
</feature>
<gene>
    <name evidence="15" type="primary">LOC111133379</name>
</gene>
<evidence type="ECO:0000256" key="3">
    <source>
        <dbReference type="ARBA" id="ARBA00022692"/>
    </source>
</evidence>
<dbReference type="PRINTS" id="PR00762">
    <property type="entry name" value="CLCHANNEL"/>
</dbReference>
<evidence type="ECO:0000259" key="13">
    <source>
        <dbReference type="PROSITE" id="PS51371"/>
    </source>
</evidence>
<dbReference type="Gene3D" id="3.10.580.10">
    <property type="entry name" value="CBS-domain"/>
    <property type="match status" value="1"/>
</dbReference>
<dbReference type="InterPro" id="IPR001807">
    <property type="entry name" value="ClC"/>
</dbReference>
<keyword evidence="4" id="KW-0677">Repeat</keyword>
<evidence type="ECO:0000256" key="10">
    <source>
        <dbReference type="PROSITE-ProRule" id="PRU00703"/>
    </source>
</evidence>
<evidence type="ECO:0000256" key="6">
    <source>
        <dbReference type="ARBA" id="ARBA00023065"/>
    </source>
</evidence>
<dbReference type="AlphaFoldDB" id="A0A8B8ECM7"/>
<dbReference type="InterPro" id="IPR000644">
    <property type="entry name" value="CBS_dom"/>
</dbReference>
<feature type="domain" description="CBS" evidence="13">
    <location>
        <begin position="697"/>
        <end position="761"/>
    </location>
</feature>
<proteinExistence type="inferred from homology"/>
<feature type="transmembrane region" description="Helical" evidence="11">
    <location>
        <begin position="569"/>
        <end position="593"/>
    </location>
</feature>
<evidence type="ECO:0000256" key="7">
    <source>
        <dbReference type="ARBA" id="ARBA00023122"/>
    </source>
</evidence>
<evidence type="ECO:0000256" key="5">
    <source>
        <dbReference type="ARBA" id="ARBA00022989"/>
    </source>
</evidence>
<evidence type="ECO:0000313" key="14">
    <source>
        <dbReference type="Proteomes" id="UP000694844"/>
    </source>
</evidence>
<dbReference type="SUPFAM" id="SSF54631">
    <property type="entry name" value="CBS-domain pair"/>
    <property type="match status" value="1"/>
</dbReference>
<dbReference type="GO" id="GO:0005765">
    <property type="term" value="C:lysosomal membrane"/>
    <property type="evidence" value="ECO:0007669"/>
    <property type="project" value="TreeGrafter"/>
</dbReference>
<dbReference type="PANTHER" id="PTHR11689:SF136">
    <property type="entry name" value="H(+)_CL(-) EXCHANGE TRANSPORTER 7"/>
    <property type="match status" value="1"/>
</dbReference>
<feature type="transmembrane region" description="Helical" evidence="11">
    <location>
        <begin position="344"/>
        <end position="367"/>
    </location>
</feature>
<name>A0A8B8ECM7_CRAVI</name>
<keyword evidence="14" id="KW-1185">Reference proteome</keyword>
<feature type="transmembrane region" description="Helical" evidence="11">
    <location>
        <begin position="182"/>
        <end position="203"/>
    </location>
</feature>
<dbReference type="InterPro" id="IPR051280">
    <property type="entry name" value="Cl-channel/antiporter"/>
</dbReference>